<dbReference type="EMBL" id="PVEO01000002">
    <property type="protein sequence ID" value="PQV50279.1"/>
    <property type="molecule type" value="Genomic_DNA"/>
</dbReference>
<evidence type="ECO:0000313" key="1">
    <source>
        <dbReference type="EMBL" id="PQV50279.1"/>
    </source>
</evidence>
<gene>
    <name evidence="1" type="ORF">CLV33_102138</name>
</gene>
<dbReference type="RefSeq" id="WP_105472856.1">
    <property type="nucleotide sequence ID" value="NZ_PVEO01000002.1"/>
</dbReference>
<accession>A0A362X933</accession>
<protein>
    <submittedName>
        <fullName evidence="1">Uncharacterized protein DUF3871</fullName>
    </submittedName>
</protein>
<dbReference type="AlphaFoldDB" id="A0A362X933"/>
<proteinExistence type="predicted"/>
<dbReference type="Proteomes" id="UP000251545">
    <property type="component" value="Unassembled WGS sequence"/>
</dbReference>
<organism evidence="1 2">
    <name type="scientific">Jejuia pallidilutea</name>
    <dbReference type="NCBI Taxonomy" id="504487"/>
    <lineage>
        <taxon>Bacteria</taxon>
        <taxon>Pseudomonadati</taxon>
        <taxon>Bacteroidota</taxon>
        <taxon>Flavobacteriia</taxon>
        <taxon>Flavobacteriales</taxon>
        <taxon>Flavobacteriaceae</taxon>
        <taxon>Jejuia</taxon>
    </lineage>
</organism>
<evidence type="ECO:0000313" key="2">
    <source>
        <dbReference type="Proteomes" id="UP000251545"/>
    </source>
</evidence>
<comment type="caution">
    <text evidence="1">The sequence shown here is derived from an EMBL/GenBank/DDBJ whole genome shotgun (WGS) entry which is preliminary data.</text>
</comment>
<reference evidence="1 2" key="1">
    <citation type="submission" date="2018-02" db="EMBL/GenBank/DDBJ databases">
        <title>Genomic Encyclopedia of Archaeal and Bacterial Type Strains, Phase II (KMG-II): from individual species to whole genera.</title>
        <authorList>
            <person name="Goeker M."/>
        </authorList>
    </citation>
    <scope>NUCLEOTIDE SEQUENCE [LARGE SCALE GENOMIC DNA]</scope>
    <source>
        <strain evidence="1 2">DSM 21165</strain>
    </source>
</reference>
<dbReference type="Pfam" id="PF12987">
    <property type="entry name" value="DUF3871"/>
    <property type="match status" value="1"/>
</dbReference>
<sequence length="342" mass="39079">MELIKVKQNQGSNNTFFPDSTKQLQNNRLVLSEKERKEPNPFIEANTTQVTMEHLKKDCIVPVFKNNEVAISHTEFVETAINAVSASLGNVEINRPQLRVSHMVKGRTPDALHIPTKELQDHQKTIYYERVAWVSKIPSKTKIINGNEVSLCVGGVKSYSTDNLQGNHSVQRFKVFIGWINRICTNLNISTDGYKDEIKVMSTNELGEKVEQLVSNYDADYHLNAMERLSQFTLSEKQFGQLIGKAKLYNYLPKNEKQELPSLLLTDNQFSSIAKDYYNDVNFCRNKDGSIDLWKLYNLFTGAVKSSYIDTFLNRNLNAFQFVNGLADTVNGDSNSYYWFLS</sequence>
<dbReference type="InterPro" id="IPR024353">
    <property type="entry name" value="DUF3871"/>
</dbReference>
<name>A0A362X933_9FLAO</name>